<dbReference type="PANTHER" id="PTHR34693:SF1">
    <property type="entry name" value="PROTEIN PAR32"/>
    <property type="match status" value="1"/>
</dbReference>
<reference evidence="2" key="2">
    <citation type="journal article" date="2020" name="Nat. Commun.">
        <title>Large-scale genome sequencing of mycorrhizal fungi provides insights into the early evolution of symbiotic traits.</title>
        <authorList>
            <person name="Miyauchi S."/>
            <person name="Kiss E."/>
            <person name="Kuo A."/>
            <person name="Drula E."/>
            <person name="Kohler A."/>
            <person name="Sanchez-Garcia M."/>
            <person name="Morin E."/>
            <person name="Andreopoulos B."/>
            <person name="Barry K.W."/>
            <person name="Bonito G."/>
            <person name="Buee M."/>
            <person name="Carver A."/>
            <person name="Chen C."/>
            <person name="Cichocki N."/>
            <person name="Clum A."/>
            <person name="Culley D."/>
            <person name="Crous P.W."/>
            <person name="Fauchery L."/>
            <person name="Girlanda M."/>
            <person name="Hayes R.D."/>
            <person name="Keri Z."/>
            <person name="LaButti K."/>
            <person name="Lipzen A."/>
            <person name="Lombard V."/>
            <person name="Magnuson J."/>
            <person name="Maillard F."/>
            <person name="Murat C."/>
            <person name="Nolan M."/>
            <person name="Ohm R.A."/>
            <person name="Pangilinan J."/>
            <person name="Pereira M.F."/>
            <person name="Perotto S."/>
            <person name="Peter M."/>
            <person name="Pfister S."/>
            <person name="Riley R."/>
            <person name="Sitrit Y."/>
            <person name="Stielow J.B."/>
            <person name="Szollosi G."/>
            <person name="Zifcakova L."/>
            <person name="Stursova M."/>
            <person name="Spatafora J.W."/>
            <person name="Tedersoo L."/>
            <person name="Vaario L.M."/>
            <person name="Yamada A."/>
            <person name="Yan M."/>
            <person name="Wang P."/>
            <person name="Xu J."/>
            <person name="Bruns T."/>
            <person name="Baldrian P."/>
            <person name="Vilgalys R."/>
            <person name="Dunand C."/>
            <person name="Henrissat B."/>
            <person name="Grigoriev I.V."/>
            <person name="Hibbett D."/>
            <person name="Nagy L.G."/>
            <person name="Martin F.M."/>
        </authorList>
    </citation>
    <scope>NUCLEOTIDE SEQUENCE</scope>
    <source>
        <strain evidence="2">Prilba</strain>
    </source>
</reference>
<sequence length="258" mass="27110">MSIPERSTSRDRASGFQLTGRGGAGNFRSPSREPATNGPEDYSDTRGRDPISAHDPYVVASTGRGGAGNIRSPSRDAIHAENGTPETSPIRSELRGRGYDRDLISVIDNSHDTGVHSTGRGGIGNMTNSRPNSQSRSRSREPAHASVRGGFGNVYAGGPTEKTIEELDSAAHLKSRAVNSSGRGGAGNFTVNESKYSEGGAEITSANGHDNESFGGRGIMSNFGNMNTNYGHGILGAVAGAILGSKVEDEVRRRSQHK</sequence>
<evidence type="ECO:0000313" key="3">
    <source>
        <dbReference type="Proteomes" id="UP000759537"/>
    </source>
</evidence>
<dbReference type="AlphaFoldDB" id="A0A9P5MSG4"/>
<feature type="compositionally biased region" description="Basic and acidic residues" evidence="1">
    <location>
        <begin position="43"/>
        <end position="52"/>
    </location>
</feature>
<dbReference type="OrthoDB" id="2537432at2759"/>
<organism evidence="2 3">
    <name type="scientific">Russula ochroleuca</name>
    <dbReference type="NCBI Taxonomy" id="152965"/>
    <lineage>
        <taxon>Eukaryota</taxon>
        <taxon>Fungi</taxon>
        <taxon>Dikarya</taxon>
        <taxon>Basidiomycota</taxon>
        <taxon>Agaricomycotina</taxon>
        <taxon>Agaricomycetes</taxon>
        <taxon>Russulales</taxon>
        <taxon>Russulaceae</taxon>
        <taxon>Russula</taxon>
    </lineage>
</organism>
<keyword evidence="3" id="KW-1185">Reference proteome</keyword>
<reference evidence="2" key="1">
    <citation type="submission" date="2019-10" db="EMBL/GenBank/DDBJ databases">
        <authorList>
            <consortium name="DOE Joint Genome Institute"/>
            <person name="Kuo A."/>
            <person name="Miyauchi S."/>
            <person name="Kiss E."/>
            <person name="Drula E."/>
            <person name="Kohler A."/>
            <person name="Sanchez-Garcia M."/>
            <person name="Andreopoulos B."/>
            <person name="Barry K.W."/>
            <person name="Bonito G."/>
            <person name="Buee M."/>
            <person name="Carver A."/>
            <person name="Chen C."/>
            <person name="Cichocki N."/>
            <person name="Clum A."/>
            <person name="Culley D."/>
            <person name="Crous P.W."/>
            <person name="Fauchery L."/>
            <person name="Girlanda M."/>
            <person name="Hayes R."/>
            <person name="Keri Z."/>
            <person name="LaButti K."/>
            <person name="Lipzen A."/>
            <person name="Lombard V."/>
            <person name="Magnuson J."/>
            <person name="Maillard F."/>
            <person name="Morin E."/>
            <person name="Murat C."/>
            <person name="Nolan M."/>
            <person name="Ohm R."/>
            <person name="Pangilinan J."/>
            <person name="Pereira M."/>
            <person name="Perotto S."/>
            <person name="Peter M."/>
            <person name="Riley R."/>
            <person name="Sitrit Y."/>
            <person name="Stielow B."/>
            <person name="Szollosi G."/>
            <person name="Zifcakova L."/>
            <person name="Stursova M."/>
            <person name="Spatafora J.W."/>
            <person name="Tedersoo L."/>
            <person name="Vaario L.-M."/>
            <person name="Yamada A."/>
            <person name="Yan M."/>
            <person name="Wang P."/>
            <person name="Xu J."/>
            <person name="Bruns T."/>
            <person name="Baldrian P."/>
            <person name="Vilgalys R."/>
            <person name="Henrissat B."/>
            <person name="Grigoriev I.V."/>
            <person name="Hibbett D."/>
            <person name="Nagy L.G."/>
            <person name="Martin F.M."/>
        </authorList>
    </citation>
    <scope>NUCLEOTIDE SEQUENCE</scope>
    <source>
        <strain evidence="2">Prilba</strain>
    </source>
</reference>
<dbReference type="InterPro" id="IPR053203">
    <property type="entry name" value="Cisplatin_resist-associated"/>
</dbReference>
<dbReference type="InterPro" id="IPR022024">
    <property type="entry name" value="DUF3602"/>
</dbReference>
<accession>A0A9P5MSG4</accession>
<dbReference type="Proteomes" id="UP000759537">
    <property type="component" value="Unassembled WGS sequence"/>
</dbReference>
<comment type="caution">
    <text evidence="2">The sequence shown here is derived from an EMBL/GenBank/DDBJ whole genome shotgun (WGS) entry which is preliminary data.</text>
</comment>
<dbReference type="EMBL" id="WHVB01000013">
    <property type="protein sequence ID" value="KAF8477697.1"/>
    <property type="molecule type" value="Genomic_DNA"/>
</dbReference>
<feature type="compositionally biased region" description="Basic and acidic residues" evidence="1">
    <location>
        <begin position="92"/>
        <end position="114"/>
    </location>
</feature>
<name>A0A9P5MSG4_9AGAM</name>
<evidence type="ECO:0000313" key="2">
    <source>
        <dbReference type="EMBL" id="KAF8477697.1"/>
    </source>
</evidence>
<dbReference type="PANTHER" id="PTHR34693">
    <property type="entry name" value="PROTEIN PAR32"/>
    <property type="match status" value="1"/>
</dbReference>
<proteinExistence type="predicted"/>
<evidence type="ECO:0000256" key="1">
    <source>
        <dbReference type="SAM" id="MobiDB-lite"/>
    </source>
</evidence>
<feature type="region of interest" description="Disordered" evidence="1">
    <location>
        <begin position="1"/>
        <end position="154"/>
    </location>
</feature>
<gene>
    <name evidence="2" type="ORF">DFH94DRAFT_755045</name>
</gene>
<protein>
    <submittedName>
        <fullName evidence="2">Uncharacterized protein</fullName>
    </submittedName>
</protein>
<dbReference type="Pfam" id="PF12223">
    <property type="entry name" value="DUF3602"/>
    <property type="match status" value="1"/>
</dbReference>